<keyword evidence="1" id="KW-0472">Membrane</keyword>
<keyword evidence="1" id="KW-1133">Transmembrane helix</keyword>
<evidence type="ECO:0008006" key="5">
    <source>
        <dbReference type="Google" id="ProtNLM"/>
    </source>
</evidence>
<accession>A0A0G0MJN7</accession>
<feature type="transmembrane region" description="Helical" evidence="1">
    <location>
        <begin position="82"/>
        <end position="104"/>
    </location>
</feature>
<gene>
    <name evidence="3" type="ORF">UT30_C0010G0008</name>
</gene>
<evidence type="ECO:0000313" key="3">
    <source>
        <dbReference type="EMBL" id="KKR04244.1"/>
    </source>
</evidence>
<reference evidence="3 4" key="1">
    <citation type="journal article" date="2015" name="Nature">
        <title>rRNA introns, odd ribosomes, and small enigmatic genomes across a large radiation of phyla.</title>
        <authorList>
            <person name="Brown C.T."/>
            <person name="Hug L.A."/>
            <person name="Thomas B.C."/>
            <person name="Sharon I."/>
            <person name="Castelle C.J."/>
            <person name="Singh A."/>
            <person name="Wilkins M.J."/>
            <person name="Williams K.H."/>
            <person name="Banfield J.F."/>
        </authorList>
    </citation>
    <scope>NUCLEOTIDE SEQUENCE [LARGE SCALE GENOMIC DNA]</scope>
</reference>
<evidence type="ECO:0000256" key="2">
    <source>
        <dbReference type="SAM" id="SignalP"/>
    </source>
</evidence>
<dbReference type="InterPro" id="IPR043993">
    <property type="entry name" value="T4SS_pilin"/>
</dbReference>
<feature type="transmembrane region" description="Helical" evidence="1">
    <location>
        <begin position="37"/>
        <end position="61"/>
    </location>
</feature>
<evidence type="ECO:0000256" key="1">
    <source>
        <dbReference type="SAM" id="Phobius"/>
    </source>
</evidence>
<keyword evidence="2" id="KW-0732">Signal</keyword>
<evidence type="ECO:0000313" key="4">
    <source>
        <dbReference type="Proteomes" id="UP000033935"/>
    </source>
</evidence>
<dbReference type="Proteomes" id="UP000033935">
    <property type="component" value="Unassembled WGS sequence"/>
</dbReference>
<dbReference type="AlphaFoldDB" id="A0A0G0MJN7"/>
<dbReference type="Pfam" id="PF18895">
    <property type="entry name" value="T4SS_pilin"/>
    <property type="match status" value="1"/>
</dbReference>
<name>A0A0G0MJN7_9BACT</name>
<proteinExistence type="predicted"/>
<comment type="caution">
    <text evidence="3">The sequence shown here is derived from an EMBL/GenBank/DDBJ whole genome shotgun (WGS) entry which is preliminary data.</text>
</comment>
<organism evidence="3 4">
    <name type="scientific">Candidatus Uhrbacteria bacterium GW2011_GWF2_39_13</name>
    <dbReference type="NCBI Taxonomy" id="1618995"/>
    <lineage>
        <taxon>Bacteria</taxon>
        <taxon>Candidatus Uhriibacteriota</taxon>
    </lineage>
</organism>
<dbReference type="EMBL" id="LBWG01000010">
    <property type="protein sequence ID" value="KKR04244.1"/>
    <property type="molecule type" value="Genomic_DNA"/>
</dbReference>
<feature type="signal peptide" evidence="2">
    <location>
        <begin position="1"/>
        <end position="21"/>
    </location>
</feature>
<protein>
    <recommendedName>
        <fullName evidence="5">TrbC/VIRB2 family protein</fullName>
    </recommendedName>
</protein>
<keyword evidence="1" id="KW-0812">Transmembrane</keyword>
<sequence length="110" mass="11854">MRNRLALFLFSLLLLPSTSFAAVLTNPLYTTDIREVIARIIQAILGITGAVALLMFVYGGFLLLISGGENEKIKKGKETMKWAVLGLAVIIGAYMIVSTIINALEKGVVA</sequence>
<feature type="chain" id="PRO_5002533507" description="TrbC/VIRB2 family protein" evidence="2">
    <location>
        <begin position="22"/>
        <end position="110"/>
    </location>
</feature>